<dbReference type="SUPFAM" id="SSF53756">
    <property type="entry name" value="UDP-Glycosyltransferase/glycogen phosphorylase"/>
    <property type="match status" value="1"/>
</dbReference>
<evidence type="ECO:0000256" key="8">
    <source>
        <dbReference type="ARBA" id="ARBA00023306"/>
    </source>
</evidence>
<dbReference type="GO" id="GO:0008360">
    <property type="term" value="P:regulation of cell shape"/>
    <property type="evidence" value="ECO:0007669"/>
    <property type="project" value="UniProtKB-KW"/>
</dbReference>
<keyword evidence="2" id="KW-0132">Cell division</keyword>
<keyword evidence="6" id="KW-0573">Peptidoglycan synthesis</keyword>
<reference evidence="12 13" key="1">
    <citation type="submission" date="2018-09" db="EMBL/GenBank/DDBJ databases">
        <title>Genomic investigation of the strawberry pathogen Phytophthora fragariae indicates pathogenicity is determined by transcriptional variation in three key races.</title>
        <authorList>
            <person name="Adams T.M."/>
            <person name="Armitage A.D."/>
            <person name="Sobczyk M.K."/>
            <person name="Bates H.J."/>
            <person name="Dunwell J.M."/>
            <person name="Nellist C.F."/>
            <person name="Harrison R.J."/>
        </authorList>
    </citation>
    <scope>NUCLEOTIDE SEQUENCE [LARGE SCALE GENOMIC DNA]</scope>
    <source>
        <strain evidence="12 13">ONT-3</strain>
    </source>
</reference>
<evidence type="ECO:0000256" key="1">
    <source>
        <dbReference type="ARBA" id="ARBA00022475"/>
    </source>
</evidence>
<keyword evidence="1" id="KW-1003">Cell membrane</keyword>
<evidence type="ECO:0000256" key="9">
    <source>
        <dbReference type="ARBA" id="ARBA00023316"/>
    </source>
</evidence>
<protein>
    <submittedName>
        <fullName evidence="12">UDP-N-acetylglucosamine--N-acetylmuramyl-(Pentapeptide) pyrophosphoryl-undecaprenol N-acetylglucosamine transferase</fullName>
    </submittedName>
</protein>
<evidence type="ECO:0000256" key="4">
    <source>
        <dbReference type="ARBA" id="ARBA00022679"/>
    </source>
</evidence>
<dbReference type="Pfam" id="PF03033">
    <property type="entry name" value="Glyco_transf_28"/>
    <property type="match status" value="1"/>
</dbReference>
<evidence type="ECO:0000256" key="2">
    <source>
        <dbReference type="ARBA" id="ARBA00022618"/>
    </source>
</evidence>
<evidence type="ECO:0000256" key="5">
    <source>
        <dbReference type="ARBA" id="ARBA00022960"/>
    </source>
</evidence>
<dbReference type="Proteomes" id="UP000488956">
    <property type="component" value="Unassembled WGS sequence"/>
</dbReference>
<dbReference type="Gene3D" id="3.40.50.2000">
    <property type="entry name" value="Glycogen Phosphorylase B"/>
    <property type="match status" value="2"/>
</dbReference>
<gene>
    <name evidence="12" type="ORF">PF010_g20862</name>
</gene>
<accession>A0A6G0KDX2</accession>
<dbReference type="InterPro" id="IPR006009">
    <property type="entry name" value="GlcNAc_MurG"/>
</dbReference>
<feature type="domain" description="Glycosyltransferase family 28 N-terminal" evidence="10">
    <location>
        <begin position="6"/>
        <end position="143"/>
    </location>
</feature>
<keyword evidence="8" id="KW-0131">Cell cycle</keyword>
<comment type="caution">
    <text evidence="12">The sequence shown here is derived from an EMBL/GenBank/DDBJ whole genome shotgun (WGS) entry which is preliminary data.</text>
</comment>
<dbReference type="EMBL" id="QXFX01001816">
    <property type="protein sequence ID" value="KAE9084355.1"/>
    <property type="molecule type" value="Genomic_DNA"/>
</dbReference>
<keyword evidence="4 12" id="KW-0808">Transferase</keyword>
<name>A0A6G0KDX2_9STRA</name>
<dbReference type="GO" id="GO:0005975">
    <property type="term" value="P:carbohydrate metabolic process"/>
    <property type="evidence" value="ECO:0007669"/>
    <property type="project" value="InterPro"/>
</dbReference>
<evidence type="ECO:0000256" key="6">
    <source>
        <dbReference type="ARBA" id="ARBA00022984"/>
    </source>
</evidence>
<proteinExistence type="inferred from homology"/>
<dbReference type="AlphaFoldDB" id="A0A6G0KDX2"/>
<dbReference type="GO" id="GO:0071555">
    <property type="term" value="P:cell wall organization"/>
    <property type="evidence" value="ECO:0007669"/>
    <property type="project" value="UniProtKB-KW"/>
</dbReference>
<keyword evidence="9" id="KW-0961">Cell wall biogenesis/degradation</keyword>
<keyword evidence="5" id="KW-0133">Cell shape</keyword>
<evidence type="ECO:0000259" key="10">
    <source>
        <dbReference type="Pfam" id="PF03033"/>
    </source>
</evidence>
<dbReference type="CDD" id="cd03785">
    <property type="entry name" value="GT28_MurG"/>
    <property type="match status" value="1"/>
</dbReference>
<dbReference type="PANTHER" id="PTHR21015">
    <property type="entry name" value="UDP-N-ACETYLGLUCOSAMINE--N-ACETYLMURAMYL-(PENTAPEPTIDE) PYROPHOSPHORYL-UNDECAPRENOL N-ACETYLGLUCOSAMINE TRANSFERASE 1"/>
    <property type="match status" value="1"/>
</dbReference>
<dbReference type="InterPro" id="IPR004276">
    <property type="entry name" value="GlycoTrans_28_N"/>
</dbReference>
<dbReference type="GO" id="GO:0051301">
    <property type="term" value="P:cell division"/>
    <property type="evidence" value="ECO:0007669"/>
    <property type="project" value="UniProtKB-KW"/>
</dbReference>
<evidence type="ECO:0000259" key="11">
    <source>
        <dbReference type="Pfam" id="PF04101"/>
    </source>
</evidence>
<sequence>MNVRKIVFTGGGSSGHVAVNLALIPHFLRTGWSVEYIGSETGIEKQLIDDLGKVRYYAIKTGKLRRYFDWQNLKDPIKVVKGAYQAYRYIRSNKPDVLFSKGGFVSVPVVLGAWLNKVPVIIHESDITPGLANKLCMPFASRICTTFPETGDHLKTGKTVFVGAIIRPELKEGKAEKGQEYCGFKVKDKPVLLVMGGSLGSKTINRTVREALAELGQTYNIVHLCGKGQLDSSINDPSYRQYEYINERLPDVLAMTDVVLSRAGANSIFEFLSLRKPMLLIPLTQNQSRGDQLLNAESFRKSGFCEVLLEEQLTAQSLTANVNQLYNGRSQYIEKMTAHQQQDTTGTVIDLIHNLAR</sequence>
<evidence type="ECO:0000313" key="13">
    <source>
        <dbReference type="Proteomes" id="UP000488956"/>
    </source>
</evidence>
<evidence type="ECO:0000256" key="7">
    <source>
        <dbReference type="ARBA" id="ARBA00023136"/>
    </source>
</evidence>
<dbReference type="InterPro" id="IPR007235">
    <property type="entry name" value="Glyco_trans_28_C"/>
</dbReference>
<dbReference type="PANTHER" id="PTHR21015:SF27">
    <property type="entry name" value="UDP-N-ACETYLGLUCOSAMINE--N-ACETYLMURAMYL-(PENTAPEPTIDE) PYROPHOSPHORYL-UNDECAPRENOL N-ACETYLGLUCOSAMINE TRANSFERASE"/>
    <property type="match status" value="1"/>
</dbReference>
<evidence type="ECO:0000256" key="3">
    <source>
        <dbReference type="ARBA" id="ARBA00022676"/>
    </source>
</evidence>
<dbReference type="Pfam" id="PF04101">
    <property type="entry name" value="Glyco_tran_28_C"/>
    <property type="match status" value="1"/>
</dbReference>
<keyword evidence="7" id="KW-0472">Membrane</keyword>
<evidence type="ECO:0000313" key="12">
    <source>
        <dbReference type="EMBL" id="KAE9084355.1"/>
    </source>
</evidence>
<dbReference type="GO" id="GO:0050511">
    <property type="term" value="F:undecaprenyldiphospho-muramoylpentapeptide beta-N-acetylglucosaminyltransferase activity"/>
    <property type="evidence" value="ECO:0007669"/>
    <property type="project" value="InterPro"/>
</dbReference>
<dbReference type="HAMAP" id="MF_00033">
    <property type="entry name" value="MurG"/>
    <property type="match status" value="1"/>
</dbReference>
<dbReference type="NCBIfam" id="NF009102">
    <property type="entry name" value="PRK12446.1"/>
    <property type="match status" value="1"/>
</dbReference>
<organism evidence="12 13">
    <name type="scientific">Phytophthora fragariae</name>
    <dbReference type="NCBI Taxonomy" id="53985"/>
    <lineage>
        <taxon>Eukaryota</taxon>
        <taxon>Sar</taxon>
        <taxon>Stramenopiles</taxon>
        <taxon>Oomycota</taxon>
        <taxon>Peronosporomycetes</taxon>
        <taxon>Peronosporales</taxon>
        <taxon>Peronosporaceae</taxon>
        <taxon>Phytophthora</taxon>
    </lineage>
</organism>
<keyword evidence="3" id="KW-0328">Glycosyltransferase</keyword>
<feature type="domain" description="Glycosyl transferase family 28 C-terminal" evidence="11">
    <location>
        <begin position="191"/>
        <end position="341"/>
    </location>
</feature>